<keyword evidence="1" id="KW-0413">Isomerase</keyword>
<dbReference type="Proteomes" id="UP000010523">
    <property type="component" value="Unassembled WGS sequence"/>
</dbReference>
<evidence type="ECO:0000313" key="2">
    <source>
        <dbReference type="Proteomes" id="UP000010523"/>
    </source>
</evidence>
<dbReference type="GO" id="GO:0016853">
    <property type="term" value="F:isomerase activity"/>
    <property type="evidence" value="ECO:0007669"/>
    <property type="project" value="UniProtKB-KW"/>
</dbReference>
<proteinExistence type="predicted"/>
<accession>I3DWS7</accession>
<gene>
    <name evidence="1" type="ORF">PB1_14109</name>
</gene>
<dbReference type="AlphaFoldDB" id="I3DWS7"/>
<organism evidence="1 2">
    <name type="scientific">Bacillus methanolicus PB1</name>
    <dbReference type="NCBI Taxonomy" id="997296"/>
    <lineage>
        <taxon>Bacteria</taxon>
        <taxon>Bacillati</taxon>
        <taxon>Bacillota</taxon>
        <taxon>Bacilli</taxon>
        <taxon>Bacillales</taxon>
        <taxon>Bacillaceae</taxon>
        <taxon>Bacillus</taxon>
    </lineage>
</organism>
<dbReference type="PATRIC" id="fig|997296.3.peg.2975"/>
<evidence type="ECO:0000313" key="1">
    <source>
        <dbReference type="EMBL" id="EIJ78698.1"/>
    </source>
</evidence>
<reference evidence="1 2" key="1">
    <citation type="journal article" date="2012" name="Appl. Environ. Microbiol.">
        <title>Genome Sequence of Thermotolerant Bacillus methanolicus: Features and Regulation Related to Methylotrophy and Production of L-Lysine and L-Glutamate from Methanol.</title>
        <authorList>
            <person name="Heggeset T.M."/>
            <person name="Krog A."/>
            <person name="Balzer S."/>
            <person name="Wentzel A."/>
            <person name="Ellingsen T.E."/>
            <person name="Brautaset T."/>
        </authorList>
    </citation>
    <scope>NUCLEOTIDE SEQUENCE [LARGE SCALE GENOMIC DNA]</scope>
    <source>
        <strain evidence="1 2">PB1</strain>
    </source>
</reference>
<protein>
    <submittedName>
        <fullName evidence="1">Isopentenyl-diphosphate delta-isomerase</fullName>
    </submittedName>
</protein>
<sequence length="45" mass="5170">MTILPRKYPASFGGQIKYHQNRKAASDLFLVRILYDPISFLVLTS</sequence>
<keyword evidence="2" id="KW-1185">Reference proteome</keyword>
<dbReference type="EMBL" id="AFEU01000003">
    <property type="protein sequence ID" value="EIJ78698.1"/>
    <property type="molecule type" value="Genomic_DNA"/>
</dbReference>
<comment type="caution">
    <text evidence="1">The sequence shown here is derived from an EMBL/GenBank/DDBJ whole genome shotgun (WGS) entry which is preliminary data.</text>
</comment>
<name>I3DWS7_BACMT</name>